<dbReference type="PANTHER" id="PTHR47165:SF4">
    <property type="entry name" value="OS03G0429900 PROTEIN"/>
    <property type="match status" value="1"/>
</dbReference>
<keyword evidence="3" id="KW-1185">Reference proteome</keyword>
<dbReference type="Gene3D" id="2.40.50.140">
    <property type="entry name" value="Nucleic acid-binding proteins"/>
    <property type="match status" value="1"/>
</dbReference>
<protein>
    <recommendedName>
        <fullName evidence="1">Replication protein A 70 kDa DNA-binding subunit B/D first OB fold domain-containing protein</fullName>
    </recommendedName>
</protein>
<dbReference type="PANTHER" id="PTHR47165">
    <property type="entry name" value="OS03G0429900 PROTEIN"/>
    <property type="match status" value="1"/>
</dbReference>
<evidence type="ECO:0000259" key="1">
    <source>
        <dbReference type="Pfam" id="PF02721"/>
    </source>
</evidence>
<gene>
    <name evidence="2" type="ORF">LTRI10_LOCUS38668</name>
</gene>
<organism evidence="2 3">
    <name type="scientific">Linum trigynum</name>
    <dbReference type="NCBI Taxonomy" id="586398"/>
    <lineage>
        <taxon>Eukaryota</taxon>
        <taxon>Viridiplantae</taxon>
        <taxon>Streptophyta</taxon>
        <taxon>Embryophyta</taxon>
        <taxon>Tracheophyta</taxon>
        <taxon>Spermatophyta</taxon>
        <taxon>Magnoliopsida</taxon>
        <taxon>eudicotyledons</taxon>
        <taxon>Gunneridae</taxon>
        <taxon>Pentapetalae</taxon>
        <taxon>rosids</taxon>
        <taxon>fabids</taxon>
        <taxon>Malpighiales</taxon>
        <taxon>Linaceae</taxon>
        <taxon>Linum</taxon>
    </lineage>
</organism>
<name>A0AAV2FLV1_9ROSI</name>
<dbReference type="InterPro" id="IPR003871">
    <property type="entry name" value="RFA1B/D_OB_1st"/>
</dbReference>
<sequence>MEFNGIRDLDSEKQIWSDKVLHLDLILMDSKGNDIWVHIPPLLQEKFKRLPKEHHVYVIKNFDINATSLTHRPISNPYIMLFTRKTTVEHITDIPSMPTFKFTFMKASEMANKVEEKTNIAVQHSTPITTSNIAGKSTRKELQLKWIE</sequence>
<reference evidence="2 3" key="1">
    <citation type="submission" date="2024-04" db="EMBL/GenBank/DDBJ databases">
        <authorList>
            <person name="Fracassetti M."/>
        </authorList>
    </citation>
    <scope>NUCLEOTIDE SEQUENCE [LARGE SCALE GENOMIC DNA]</scope>
</reference>
<dbReference type="SUPFAM" id="SSF50249">
    <property type="entry name" value="Nucleic acid-binding proteins"/>
    <property type="match status" value="1"/>
</dbReference>
<dbReference type="InterPro" id="IPR012340">
    <property type="entry name" value="NA-bd_OB-fold"/>
</dbReference>
<dbReference type="Pfam" id="PF02721">
    <property type="entry name" value="DUF223"/>
    <property type="match status" value="1"/>
</dbReference>
<dbReference type="Proteomes" id="UP001497516">
    <property type="component" value="Chromosome 6"/>
</dbReference>
<dbReference type="CDD" id="cd04480">
    <property type="entry name" value="RPA1_DBD_A_like"/>
    <property type="match status" value="1"/>
</dbReference>
<evidence type="ECO:0000313" key="2">
    <source>
        <dbReference type="EMBL" id="CAL1398435.1"/>
    </source>
</evidence>
<proteinExistence type="predicted"/>
<feature type="domain" description="Replication protein A 70 kDa DNA-binding subunit B/D first OB fold" evidence="1">
    <location>
        <begin position="14"/>
        <end position="90"/>
    </location>
</feature>
<dbReference type="AlphaFoldDB" id="A0AAV2FLV1"/>
<accession>A0AAV2FLV1</accession>
<dbReference type="EMBL" id="OZ034819">
    <property type="protein sequence ID" value="CAL1398435.1"/>
    <property type="molecule type" value="Genomic_DNA"/>
</dbReference>
<evidence type="ECO:0000313" key="3">
    <source>
        <dbReference type="Proteomes" id="UP001497516"/>
    </source>
</evidence>